<gene>
    <name evidence="1" type="ORF">LP422_00415</name>
</gene>
<evidence type="ECO:0000313" key="1">
    <source>
        <dbReference type="EMBL" id="UUZ44906.1"/>
    </source>
</evidence>
<evidence type="ECO:0000313" key="2">
    <source>
        <dbReference type="Proteomes" id="UP001059663"/>
    </source>
</evidence>
<accession>A0AC61U4H8</accession>
<dbReference type="Proteomes" id="UP001059663">
    <property type="component" value="Chromosome"/>
</dbReference>
<sequence length="411" mass="42919">MFQSGPLRLLAASTLVNNFGNGAFGAAAVVFLSEIVGLSASTIGVGLTISAVVGLLSSLPAGLISDRTNAAMAAGTLLILASVASALYAVIDSVVLFIVVAAVFALPERSAAVARQSLVGLVFTGPTRTAARAGLRSITNIGAALGGGLAALTLAIGSREAFQLLFLVNAASFVIAGVLIMRVRSYTAVSTTLGDSDSEISTHRALRDRPYVAVSMVNALLTIHVVVLDVIMPIWVVTRTQAPHSVVAALLISNTLLVIAFQLPVSRPFETVHTAVSGLRLSGLLLAAMFALLALSSSVSVWPAVILLFISVIAHTGAEMVQGASSWPLSYDLAPATAPWRVSRRLEFVRAGCADYRSGWVDVHLVQLVRSECHRPSGGLVRRRYRHSVLCPAAHCLTCLVGDALTLGRPL</sequence>
<protein>
    <submittedName>
        <fullName evidence="1">MFS transporter</fullName>
    </submittedName>
</protein>
<reference evidence="1" key="1">
    <citation type="submission" date="2021-11" db="EMBL/GenBank/DDBJ databases">
        <title>Study of the species diversity of bacterial strains isolated from a unique natural object - Shulgan-Tash cave (Bashkiria).</title>
        <authorList>
            <person name="Sazanova A.L."/>
            <person name="Chirak E.R."/>
            <person name="Safronova V.I."/>
        </authorList>
    </citation>
    <scope>NUCLEOTIDE SEQUENCE</scope>
    <source>
        <strain evidence="1">P1</strain>
    </source>
</reference>
<organism evidence="1 2">
    <name type="scientific">Janibacter limosus</name>
    <dbReference type="NCBI Taxonomy" id="53458"/>
    <lineage>
        <taxon>Bacteria</taxon>
        <taxon>Bacillati</taxon>
        <taxon>Actinomycetota</taxon>
        <taxon>Actinomycetes</taxon>
        <taxon>Micrococcales</taxon>
        <taxon>Intrasporangiaceae</taxon>
        <taxon>Janibacter</taxon>
    </lineage>
</organism>
<dbReference type="EMBL" id="CP087977">
    <property type="protein sequence ID" value="UUZ44906.1"/>
    <property type="molecule type" value="Genomic_DNA"/>
</dbReference>
<name>A0AC61U4H8_9MICO</name>
<proteinExistence type="predicted"/>